<feature type="transmembrane region" description="Helical" evidence="2">
    <location>
        <begin position="52"/>
        <end position="74"/>
    </location>
</feature>
<reference evidence="3 4" key="1">
    <citation type="submission" date="2019-06" db="EMBL/GenBank/DDBJ databases">
        <title>Wine fermentation using esterase from Monascus purpureus.</title>
        <authorList>
            <person name="Geng C."/>
            <person name="Zhang Y."/>
        </authorList>
    </citation>
    <scope>NUCLEOTIDE SEQUENCE [LARGE SCALE GENOMIC DNA]</scope>
    <source>
        <strain evidence="3">HQ1</strain>
    </source>
</reference>
<keyword evidence="2" id="KW-1133">Transmembrane helix</keyword>
<accession>A0A507QZL0</accession>
<evidence type="ECO:0000313" key="4">
    <source>
        <dbReference type="Proteomes" id="UP000319663"/>
    </source>
</evidence>
<dbReference type="OrthoDB" id="5344006at2759"/>
<gene>
    <name evidence="3" type="ORF">MPDQ_004749</name>
</gene>
<proteinExistence type="predicted"/>
<sequence length="285" mass="31361">MRPRSVKPSFYSPFPFHAVRLLILLSAIVVVLILIVFIVQLHSKSLSLPWPFVVQIAASALSIIEITLTTLLYCAHGLNPRFSLTLNSILFVLWAICLGLLSYAMANTIMTSCTTAYWGTSTGIRICRTYKALFAFTALAVVGHLTAAFLDVIARNRETHRGKYGRMSVGDVKPDEQSDNSLISDGDLYHRLSPLPAQHNAQPSRVTPPPAYHTAEPYNTVDLAERHHAGEAAEYYDATVSYSNAGSRGRGRGHVRTDTGDSESYYGEYGHSSEASRLVPGSNHY</sequence>
<dbReference type="AlphaFoldDB" id="A0A507QZL0"/>
<organism evidence="3 4">
    <name type="scientific">Monascus purpureus</name>
    <name type="common">Red mold</name>
    <name type="synonym">Monascus anka</name>
    <dbReference type="NCBI Taxonomy" id="5098"/>
    <lineage>
        <taxon>Eukaryota</taxon>
        <taxon>Fungi</taxon>
        <taxon>Dikarya</taxon>
        <taxon>Ascomycota</taxon>
        <taxon>Pezizomycotina</taxon>
        <taxon>Eurotiomycetes</taxon>
        <taxon>Eurotiomycetidae</taxon>
        <taxon>Eurotiales</taxon>
        <taxon>Aspergillaceae</taxon>
        <taxon>Monascus</taxon>
    </lineage>
</organism>
<name>A0A507QZL0_MONPU</name>
<feature type="region of interest" description="Disordered" evidence="1">
    <location>
        <begin position="243"/>
        <end position="285"/>
    </location>
</feature>
<evidence type="ECO:0000256" key="2">
    <source>
        <dbReference type="SAM" id="Phobius"/>
    </source>
</evidence>
<feature type="transmembrane region" description="Helical" evidence="2">
    <location>
        <begin position="130"/>
        <end position="154"/>
    </location>
</feature>
<dbReference type="Proteomes" id="UP000319663">
    <property type="component" value="Unassembled WGS sequence"/>
</dbReference>
<evidence type="ECO:0000256" key="1">
    <source>
        <dbReference type="SAM" id="MobiDB-lite"/>
    </source>
</evidence>
<comment type="caution">
    <text evidence="3">The sequence shown here is derived from an EMBL/GenBank/DDBJ whole genome shotgun (WGS) entry which is preliminary data.</text>
</comment>
<feature type="region of interest" description="Disordered" evidence="1">
    <location>
        <begin position="193"/>
        <end position="215"/>
    </location>
</feature>
<evidence type="ECO:0000313" key="3">
    <source>
        <dbReference type="EMBL" id="TQB74448.1"/>
    </source>
</evidence>
<keyword evidence="2" id="KW-0812">Transmembrane</keyword>
<dbReference type="EMBL" id="VIFY01000031">
    <property type="protein sequence ID" value="TQB74448.1"/>
    <property type="molecule type" value="Genomic_DNA"/>
</dbReference>
<evidence type="ECO:0008006" key="5">
    <source>
        <dbReference type="Google" id="ProtNLM"/>
    </source>
</evidence>
<feature type="transmembrane region" description="Helical" evidence="2">
    <location>
        <begin position="21"/>
        <end position="40"/>
    </location>
</feature>
<feature type="compositionally biased region" description="Low complexity" evidence="1">
    <location>
        <begin position="262"/>
        <end position="276"/>
    </location>
</feature>
<keyword evidence="4" id="KW-1185">Reference proteome</keyword>
<feature type="transmembrane region" description="Helical" evidence="2">
    <location>
        <begin position="86"/>
        <end position="110"/>
    </location>
</feature>
<keyword evidence="2" id="KW-0472">Membrane</keyword>
<protein>
    <recommendedName>
        <fullName evidence="5">MARVEL domain-containing protein</fullName>
    </recommendedName>
</protein>